<keyword evidence="2 5" id="KW-0812">Transmembrane</keyword>
<dbReference type="AlphaFoldDB" id="A0A6J6PQV1"/>
<dbReference type="InterPro" id="IPR036465">
    <property type="entry name" value="vWFA_dom_sf"/>
</dbReference>
<keyword evidence="4 5" id="KW-0472">Membrane</keyword>
<sequence>MTFGSPILLISLVAVPVAAAGYVWLDRRRRIAADRWASPALMPKLLPDAPGLRRRIPSILLLGAATFLLVGFARPQRVTLEAKEGATVMLVVDVSGSMAATDVTPSRIGAANATLARFVNKLPKKYRVGVVVFSDHASMAAIPTYDRTKVVAALPTQAHAQGTALGDAVSLAVAAAKRAVGTGVESGRPPAVVLVISDGAANAGRITAAQASEQSRLAHVPVSTALVGTSEGVLLRKVAGGFTERIQVPPDPTVLQEVARSTGGHFYRATTPTALDGVTQDLGSRIIKKRHIQSLVPLASGIGLAVAAVAIALQAWWFRRLL</sequence>
<dbReference type="SMART" id="SM00327">
    <property type="entry name" value="VWA"/>
    <property type="match status" value="1"/>
</dbReference>
<evidence type="ECO:0000256" key="4">
    <source>
        <dbReference type="ARBA" id="ARBA00023136"/>
    </source>
</evidence>
<feature type="transmembrane region" description="Helical" evidence="5">
    <location>
        <begin position="295"/>
        <end position="317"/>
    </location>
</feature>
<dbReference type="PANTHER" id="PTHR22550">
    <property type="entry name" value="SPORE GERMINATION PROTEIN"/>
    <property type="match status" value="1"/>
</dbReference>
<accession>A0A6J6PQV1</accession>
<evidence type="ECO:0000256" key="3">
    <source>
        <dbReference type="ARBA" id="ARBA00022989"/>
    </source>
</evidence>
<protein>
    <submittedName>
        <fullName evidence="7">Unannotated protein</fullName>
    </submittedName>
</protein>
<dbReference type="SUPFAM" id="SSF53300">
    <property type="entry name" value="vWA-like"/>
    <property type="match status" value="1"/>
</dbReference>
<name>A0A6J6PQV1_9ZZZZ</name>
<feature type="domain" description="VWFA" evidence="6">
    <location>
        <begin position="87"/>
        <end position="282"/>
    </location>
</feature>
<keyword evidence="3 5" id="KW-1133">Transmembrane helix</keyword>
<proteinExistence type="predicted"/>
<dbReference type="InterPro" id="IPR050768">
    <property type="entry name" value="UPF0353/GerABKA_families"/>
</dbReference>
<dbReference type="PANTHER" id="PTHR22550:SF5">
    <property type="entry name" value="LEUCINE ZIPPER PROTEIN 4"/>
    <property type="match status" value="1"/>
</dbReference>
<keyword evidence="1" id="KW-1003">Cell membrane</keyword>
<evidence type="ECO:0000256" key="1">
    <source>
        <dbReference type="ARBA" id="ARBA00022475"/>
    </source>
</evidence>
<dbReference type="Pfam" id="PF13519">
    <property type="entry name" value="VWA_2"/>
    <property type="match status" value="1"/>
</dbReference>
<dbReference type="InterPro" id="IPR002035">
    <property type="entry name" value="VWF_A"/>
</dbReference>
<dbReference type="EMBL" id="CAEZXP010000003">
    <property type="protein sequence ID" value="CAB4699363.1"/>
    <property type="molecule type" value="Genomic_DNA"/>
</dbReference>
<dbReference type="PROSITE" id="PS50234">
    <property type="entry name" value="VWFA"/>
    <property type="match status" value="1"/>
</dbReference>
<organism evidence="7">
    <name type="scientific">freshwater metagenome</name>
    <dbReference type="NCBI Taxonomy" id="449393"/>
    <lineage>
        <taxon>unclassified sequences</taxon>
        <taxon>metagenomes</taxon>
        <taxon>ecological metagenomes</taxon>
    </lineage>
</organism>
<evidence type="ECO:0000256" key="5">
    <source>
        <dbReference type="SAM" id="Phobius"/>
    </source>
</evidence>
<evidence type="ECO:0000256" key="2">
    <source>
        <dbReference type="ARBA" id="ARBA00022692"/>
    </source>
</evidence>
<dbReference type="Gene3D" id="3.40.50.410">
    <property type="entry name" value="von Willebrand factor, type A domain"/>
    <property type="match status" value="1"/>
</dbReference>
<gene>
    <name evidence="7" type="ORF">UFOPK2399_01247</name>
</gene>
<reference evidence="7" key="1">
    <citation type="submission" date="2020-05" db="EMBL/GenBank/DDBJ databases">
        <authorList>
            <person name="Chiriac C."/>
            <person name="Salcher M."/>
            <person name="Ghai R."/>
            <person name="Kavagutti S V."/>
        </authorList>
    </citation>
    <scope>NUCLEOTIDE SEQUENCE</scope>
</reference>
<evidence type="ECO:0000313" key="7">
    <source>
        <dbReference type="EMBL" id="CAB4699363.1"/>
    </source>
</evidence>
<evidence type="ECO:0000259" key="6">
    <source>
        <dbReference type="PROSITE" id="PS50234"/>
    </source>
</evidence>